<comment type="similarity">
    <text evidence="1">Belongs to the AAA ATPase family.</text>
</comment>
<dbReference type="Pfam" id="PF00004">
    <property type="entry name" value="AAA"/>
    <property type="match status" value="1"/>
</dbReference>
<organism evidence="6 7">
    <name type="scientific">Nicrophorus vespilloides</name>
    <name type="common">Boreal carrion beetle</name>
    <dbReference type="NCBI Taxonomy" id="110193"/>
    <lineage>
        <taxon>Eukaryota</taxon>
        <taxon>Metazoa</taxon>
        <taxon>Ecdysozoa</taxon>
        <taxon>Arthropoda</taxon>
        <taxon>Hexapoda</taxon>
        <taxon>Insecta</taxon>
        <taxon>Pterygota</taxon>
        <taxon>Neoptera</taxon>
        <taxon>Endopterygota</taxon>
        <taxon>Coleoptera</taxon>
        <taxon>Polyphaga</taxon>
        <taxon>Staphyliniformia</taxon>
        <taxon>Silphidae</taxon>
        <taxon>Nicrophorinae</taxon>
        <taxon>Nicrophorus</taxon>
    </lineage>
</organism>
<dbReference type="InterPro" id="IPR003959">
    <property type="entry name" value="ATPase_AAA_core"/>
</dbReference>
<dbReference type="Gene3D" id="3.40.50.300">
    <property type="entry name" value="P-loop containing nucleotide triphosphate hydrolases"/>
    <property type="match status" value="1"/>
</dbReference>
<dbReference type="GeneID" id="108560995"/>
<dbReference type="InterPro" id="IPR003593">
    <property type="entry name" value="AAA+_ATPase"/>
</dbReference>
<feature type="domain" description="AAA+ ATPase" evidence="5">
    <location>
        <begin position="55"/>
        <end position="197"/>
    </location>
</feature>
<evidence type="ECO:0000313" key="7">
    <source>
        <dbReference type="RefSeq" id="XP_017774225.1"/>
    </source>
</evidence>
<evidence type="ECO:0000256" key="4">
    <source>
        <dbReference type="ARBA" id="ARBA00023117"/>
    </source>
</evidence>
<keyword evidence="3" id="KW-0067">ATP-binding</keyword>
<dbReference type="InterPro" id="IPR045199">
    <property type="entry name" value="ATAD2-like"/>
</dbReference>
<dbReference type="Proteomes" id="UP000695000">
    <property type="component" value="Unplaced"/>
</dbReference>
<dbReference type="RefSeq" id="XP_017774225.1">
    <property type="nucleotide sequence ID" value="XM_017918736.1"/>
</dbReference>
<proteinExistence type="inferred from homology"/>
<dbReference type="InterPro" id="IPR003960">
    <property type="entry name" value="ATPase_AAA_CS"/>
</dbReference>
<dbReference type="SUPFAM" id="SSF52540">
    <property type="entry name" value="P-loop containing nucleoside triphosphate hydrolases"/>
    <property type="match status" value="2"/>
</dbReference>
<name>A0ABM1MI25_NICVS</name>
<protein>
    <submittedName>
        <fullName evidence="7">ATPase family AAA domain-containing protein 2-like</fullName>
    </submittedName>
</protein>
<accession>A0ABM1MI25</accession>
<evidence type="ECO:0000259" key="5">
    <source>
        <dbReference type="SMART" id="SM00382"/>
    </source>
</evidence>
<evidence type="ECO:0000256" key="3">
    <source>
        <dbReference type="ARBA" id="ARBA00022840"/>
    </source>
</evidence>
<dbReference type="PROSITE" id="PS00674">
    <property type="entry name" value="AAA"/>
    <property type="match status" value="1"/>
</dbReference>
<reference evidence="7" key="1">
    <citation type="submission" date="2025-08" db="UniProtKB">
        <authorList>
            <consortium name="RefSeq"/>
        </authorList>
    </citation>
    <scope>IDENTIFICATION</scope>
    <source>
        <tissue evidence="7">Whole Larva</tissue>
    </source>
</reference>
<evidence type="ECO:0000256" key="2">
    <source>
        <dbReference type="ARBA" id="ARBA00022741"/>
    </source>
</evidence>
<dbReference type="PANTHER" id="PTHR23069:SF0">
    <property type="entry name" value="TAT-BINDING HOMOLOG 7"/>
    <property type="match status" value="1"/>
</dbReference>
<evidence type="ECO:0000313" key="6">
    <source>
        <dbReference type="Proteomes" id="UP000695000"/>
    </source>
</evidence>
<gene>
    <name evidence="7" type="primary">LOC108560995</name>
</gene>
<dbReference type="PANTHER" id="PTHR23069">
    <property type="entry name" value="AAA DOMAIN-CONTAINING"/>
    <property type="match status" value="1"/>
</dbReference>
<keyword evidence="4" id="KW-0103">Bromodomain</keyword>
<evidence type="ECO:0000256" key="1">
    <source>
        <dbReference type="ARBA" id="ARBA00006914"/>
    </source>
</evidence>
<dbReference type="Gene3D" id="1.10.8.60">
    <property type="match status" value="1"/>
</dbReference>
<dbReference type="SMART" id="SM00382">
    <property type="entry name" value="AAA"/>
    <property type="match status" value="1"/>
</dbReference>
<dbReference type="InterPro" id="IPR027417">
    <property type="entry name" value="P-loop_NTPase"/>
</dbReference>
<keyword evidence="6" id="KW-1185">Reference proteome</keyword>
<dbReference type="InterPro" id="IPR041569">
    <property type="entry name" value="AAA_lid_3"/>
</dbReference>
<keyword evidence="2" id="KW-0547">Nucleotide-binding</keyword>
<sequence>MATVNRNRLSRIHPNKSKTDFSKVGGLANHIKLLREIIILPLLYGDLYHHFNIKAPRGVIFYGPPGTGKTLVAGALANELNKEGNGKVSFFQRKGADILDKWVGESERKLRELFEKATKARPSVIFFDELDGLAPERSIRNDQVHSSVVATLLALMDGLDNMSGVIVIGATNRIDSIDPALRRPGRFDRELYFPLPCINARKDILQVHMRTWKHKPNSDFLNHLAELTTGMCGSDLQALCAEAVLCSLKRKYPTINQKPKINIEVESIRVEEQDFLNARLNITPTSQRLGNCKMRRLSAFIQPLLQRQIDKIVRHIEVLLPHFTQVYRKFLVGNERYAGRLVLKGSAQQGLNNHVVPALLQTLEHLQSYVLDIPGHYKKVISSAIHNFPSILVLSRVDDWWDIIDNNIQMSISSMLDDIHAGLPVLLIATCNKDLPEMLQDHFHYNSSIVMQLEDPTFEEREKFFAPLFFGNKILSVFHIWKEENHPKVKEESDEDDDESKIVTKQKIRLIMSRTTRLRGGGGEIVLLHEGKRRQSRRSLFIKPDLTRIKHSSGRIHRFRESESRRCMNSSLAALQECYKTALNYARTKFGVSETENCKSVQALRNRPSAADNLKHQQPSTAVTDLVNCKKIMTPQTCVSKPKESSCNVETLYYNKGIKRERESDYSVNLPKHSNNFNELVDTTGIEDNNVDDIYSLWKRVSNVTSDGLPVVQLELLYDTILACIYINKNSFKDVFQGLENALNNFESSCSRDEY</sequence>
<dbReference type="Pfam" id="PF17862">
    <property type="entry name" value="AAA_lid_3"/>
    <property type="match status" value="1"/>
</dbReference>